<reference evidence="3 4" key="2">
    <citation type="journal article" date="2015" name="Eukaryot. Cell">
        <title>Asexual propagation of a virulent clone complex in a human and feline outbreak of sporotrichosis.</title>
        <authorList>
            <person name="Teixeira Mde M."/>
            <person name="Rodrigues A.M."/>
            <person name="Tsui C.K."/>
            <person name="de Almeida L.G."/>
            <person name="Van Diepeningen A.D."/>
            <person name="van den Ende B.G."/>
            <person name="Fernandes G.F."/>
            <person name="Kano R."/>
            <person name="Hamelin R.C."/>
            <person name="Lopes-Bezerra L.M."/>
            <person name="Vasconcelos A.T."/>
            <person name="de Hoog S."/>
            <person name="de Camargo Z.P."/>
            <person name="Felipe M.S."/>
        </authorList>
    </citation>
    <scope>NUCLEOTIDE SEQUENCE [LARGE SCALE GENOMIC DNA]</scope>
    <source>
        <strain evidence="3 4">1099-18</strain>
    </source>
</reference>
<feature type="region of interest" description="Disordered" evidence="1">
    <location>
        <begin position="67"/>
        <end position="87"/>
    </location>
</feature>
<reference evidence="3 4" key="1">
    <citation type="journal article" date="2014" name="BMC Genomics">
        <title>Comparative genomics of the major fungal agents of human and animal Sporotrichosis: Sporothrix schenckii and Sporothrix brasiliensis.</title>
        <authorList>
            <person name="Teixeira M.M."/>
            <person name="de Almeida L.G."/>
            <person name="Kubitschek-Barreira P."/>
            <person name="Alves F.L."/>
            <person name="Kioshima E.S."/>
            <person name="Abadio A.K."/>
            <person name="Fernandes L."/>
            <person name="Derengowski L.S."/>
            <person name="Ferreira K.S."/>
            <person name="Souza R.C."/>
            <person name="Ruiz J.C."/>
            <person name="de Andrade N.C."/>
            <person name="Paes H.C."/>
            <person name="Nicola A.M."/>
            <person name="Albuquerque P."/>
            <person name="Gerber A.L."/>
            <person name="Martins V.P."/>
            <person name="Peconick L.D."/>
            <person name="Neto A.V."/>
            <person name="Chaucanez C.B."/>
            <person name="Silva P.A."/>
            <person name="Cunha O.L."/>
            <person name="de Oliveira F.F."/>
            <person name="dos Santos T.C."/>
            <person name="Barros A.L."/>
            <person name="Soares M.A."/>
            <person name="de Oliveira L.M."/>
            <person name="Marini M.M."/>
            <person name="Villalobos-Duno H."/>
            <person name="Cunha M.M."/>
            <person name="de Hoog S."/>
            <person name="da Silveira J.F."/>
            <person name="Henrissat B."/>
            <person name="Nino-Vega G.A."/>
            <person name="Cisalpino P.S."/>
            <person name="Mora-Montes H.M."/>
            <person name="Almeida S.R."/>
            <person name="Stajich J.E."/>
            <person name="Lopes-Bezerra L.M."/>
            <person name="Vasconcelos A.T."/>
            <person name="Felipe M.S."/>
        </authorList>
    </citation>
    <scope>NUCLEOTIDE SEQUENCE [LARGE SCALE GENOMIC DNA]</scope>
    <source>
        <strain evidence="3 4">1099-18</strain>
    </source>
</reference>
<proteinExistence type="predicted"/>
<name>A0A0F2MGB2_SPOSC</name>
<dbReference type="Proteomes" id="UP000033710">
    <property type="component" value="Unassembled WGS sequence"/>
</dbReference>
<gene>
    <name evidence="3" type="ORF">SPSK_08195</name>
</gene>
<accession>A0A0F2MGB2</accession>
<protein>
    <submittedName>
        <fullName evidence="3">Uncharacterized protein</fullName>
    </submittedName>
</protein>
<evidence type="ECO:0000313" key="4">
    <source>
        <dbReference type="Proteomes" id="UP000033710"/>
    </source>
</evidence>
<dbReference type="VEuPathDB" id="FungiDB:SPSK_08195"/>
<dbReference type="RefSeq" id="XP_016591414.1">
    <property type="nucleotide sequence ID" value="XM_016734833.1"/>
</dbReference>
<sequence length="87" mass="10314">MKTLRATVKWWQSHFYNAQHWQRSTKSSSGWFPLLSLAVSMSHIPFCLFPPILVRVRMLRQNVAGFGGGRRKEQERGDRDRDRDRHC</sequence>
<keyword evidence="2" id="KW-0472">Membrane</keyword>
<feature type="compositionally biased region" description="Basic and acidic residues" evidence="1">
    <location>
        <begin position="70"/>
        <end position="87"/>
    </location>
</feature>
<organism evidence="3 4">
    <name type="scientific">Sporothrix schenckii 1099-18</name>
    <dbReference type="NCBI Taxonomy" id="1397361"/>
    <lineage>
        <taxon>Eukaryota</taxon>
        <taxon>Fungi</taxon>
        <taxon>Dikarya</taxon>
        <taxon>Ascomycota</taxon>
        <taxon>Pezizomycotina</taxon>
        <taxon>Sordariomycetes</taxon>
        <taxon>Sordariomycetidae</taxon>
        <taxon>Ophiostomatales</taxon>
        <taxon>Ophiostomataceae</taxon>
        <taxon>Sporothrix</taxon>
    </lineage>
</organism>
<evidence type="ECO:0000256" key="2">
    <source>
        <dbReference type="SAM" id="Phobius"/>
    </source>
</evidence>
<dbReference type="GeneID" id="27670110"/>
<keyword evidence="2" id="KW-1133">Transmembrane helix</keyword>
<dbReference type="KEGG" id="ssck:SPSK_08195"/>
<evidence type="ECO:0000313" key="3">
    <source>
        <dbReference type="EMBL" id="KJR88738.1"/>
    </source>
</evidence>
<dbReference type="EMBL" id="AXCR01000004">
    <property type="protein sequence ID" value="KJR88738.1"/>
    <property type="molecule type" value="Genomic_DNA"/>
</dbReference>
<keyword evidence="2" id="KW-0812">Transmembrane</keyword>
<dbReference type="AlphaFoldDB" id="A0A0F2MGB2"/>
<comment type="caution">
    <text evidence="3">The sequence shown here is derived from an EMBL/GenBank/DDBJ whole genome shotgun (WGS) entry which is preliminary data.</text>
</comment>
<feature type="transmembrane region" description="Helical" evidence="2">
    <location>
        <begin position="31"/>
        <end position="54"/>
    </location>
</feature>
<evidence type="ECO:0000256" key="1">
    <source>
        <dbReference type="SAM" id="MobiDB-lite"/>
    </source>
</evidence>